<name>A0AAU9CRI7_9BACT</name>
<keyword evidence="3" id="KW-0378">Hydrolase</keyword>
<evidence type="ECO:0000256" key="2">
    <source>
        <dbReference type="ARBA" id="ARBA00022679"/>
    </source>
</evidence>
<sequence length="337" mass="38640">MSPKKILILRFSSIGDIVLTTPVPRTLKTQLDDAEIHFCTKKQFAGILEENPYIDKVHTLGNRLGDLVNELKKEKFDYVVDLHNNLRTMIIKARLGVKSSTFDKLNLKKWLYVHLKMDVMPNRHIVDRYMDAVQPLGVKMDTLGLDYFIPENDVYDPKWLPESHRKEFVAVVVGASFSTKRLPTEKLIQLCDQIAKPIVLLGGKEDVEVGEQIEAFFKAELDKQKEDTLAELGKKTQIFNACGKFNLHRSAALVKASRCVFTHDTGLMHIAAAFKKEIYSIWGNTTPELGMYPYRTKFTVFEVKGLNCRPCSKLGYNECPKGHFRCMKDQKFDFYLP</sequence>
<dbReference type="GO" id="GO:0008713">
    <property type="term" value="F:ADP-heptose-lipopolysaccharide heptosyltransferase activity"/>
    <property type="evidence" value="ECO:0007669"/>
    <property type="project" value="TreeGrafter"/>
</dbReference>
<accession>A0AAU9CRI7</accession>
<dbReference type="GO" id="GO:0005829">
    <property type="term" value="C:cytosol"/>
    <property type="evidence" value="ECO:0007669"/>
    <property type="project" value="TreeGrafter"/>
</dbReference>
<dbReference type="AlphaFoldDB" id="A0AAU9CRI7"/>
<dbReference type="EMBL" id="AP025314">
    <property type="protein sequence ID" value="BDD09587.1"/>
    <property type="molecule type" value="Genomic_DNA"/>
</dbReference>
<dbReference type="InterPro" id="IPR002201">
    <property type="entry name" value="Glyco_trans_9"/>
</dbReference>
<gene>
    <name evidence="3" type="ORF">FUAX_20190</name>
</gene>
<dbReference type="PANTHER" id="PTHR30160:SF1">
    <property type="entry name" value="LIPOPOLYSACCHARIDE 1,2-N-ACETYLGLUCOSAMINETRANSFERASE-RELATED"/>
    <property type="match status" value="1"/>
</dbReference>
<dbReference type="GO" id="GO:0009244">
    <property type="term" value="P:lipopolysaccharide core region biosynthetic process"/>
    <property type="evidence" value="ECO:0007669"/>
    <property type="project" value="TreeGrafter"/>
</dbReference>
<evidence type="ECO:0000256" key="1">
    <source>
        <dbReference type="ARBA" id="ARBA00022676"/>
    </source>
</evidence>
<protein>
    <submittedName>
        <fullName evidence="3">Glycosyl hydrolase</fullName>
    </submittedName>
</protein>
<reference evidence="3 4" key="1">
    <citation type="submission" date="2021-12" db="EMBL/GenBank/DDBJ databases">
        <title>Genome sequencing of bacteria with rrn-lacking chromosome and rrn-plasmid.</title>
        <authorList>
            <person name="Anda M."/>
            <person name="Iwasaki W."/>
        </authorList>
    </citation>
    <scope>NUCLEOTIDE SEQUENCE [LARGE SCALE GENOMIC DNA]</scope>
    <source>
        <strain evidence="3 4">DSM 100852</strain>
    </source>
</reference>
<proteinExistence type="predicted"/>
<evidence type="ECO:0000313" key="4">
    <source>
        <dbReference type="Proteomes" id="UP001348817"/>
    </source>
</evidence>
<dbReference type="CDD" id="cd03789">
    <property type="entry name" value="GT9_LPS_heptosyltransferase"/>
    <property type="match status" value="1"/>
</dbReference>
<keyword evidence="2" id="KW-0808">Transferase</keyword>
<dbReference type="RefSeq" id="WP_338391183.1">
    <property type="nucleotide sequence ID" value="NZ_AP025314.1"/>
</dbReference>
<dbReference type="Pfam" id="PF01075">
    <property type="entry name" value="Glyco_transf_9"/>
    <property type="match status" value="1"/>
</dbReference>
<dbReference type="Proteomes" id="UP001348817">
    <property type="component" value="Chromosome"/>
</dbReference>
<dbReference type="Gene3D" id="3.40.50.2000">
    <property type="entry name" value="Glycogen Phosphorylase B"/>
    <property type="match status" value="2"/>
</dbReference>
<evidence type="ECO:0000313" key="3">
    <source>
        <dbReference type="EMBL" id="BDD09587.1"/>
    </source>
</evidence>
<dbReference type="GO" id="GO:0016787">
    <property type="term" value="F:hydrolase activity"/>
    <property type="evidence" value="ECO:0007669"/>
    <property type="project" value="UniProtKB-KW"/>
</dbReference>
<keyword evidence="1" id="KW-0328">Glycosyltransferase</keyword>
<dbReference type="PANTHER" id="PTHR30160">
    <property type="entry name" value="TETRAACYLDISACCHARIDE 4'-KINASE-RELATED"/>
    <property type="match status" value="1"/>
</dbReference>
<organism evidence="3 4">
    <name type="scientific">Fulvitalea axinellae</name>
    <dbReference type="NCBI Taxonomy" id="1182444"/>
    <lineage>
        <taxon>Bacteria</taxon>
        <taxon>Pseudomonadati</taxon>
        <taxon>Bacteroidota</taxon>
        <taxon>Cytophagia</taxon>
        <taxon>Cytophagales</taxon>
        <taxon>Persicobacteraceae</taxon>
        <taxon>Fulvitalea</taxon>
    </lineage>
</organism>
<dbReference type="KEGG" id="fax:FUAX_20190"/>
<dbReference type="InterPro" id="IPR051199">
    <property type="entry name" value="LPS_LOS_Heptosyltrfase"/>
</dbReference>
<keyword evidence="4" id="KW-1185">Reference proteome</keyword>
<dbReference type="SUPFAM" id="SSF53756">
    <property type="entry name" value="UDP-Glycosyltransferase/glycogen phosphorylase"/>
    <property type="match status" value="1"/>
</dbReference>